<name>A0AAD9JSL7_9ANNE</name>
<feature type="domain" description="Apple" evidence="1">
    <location>
        <begin position="12"/>
        <end position="67"/>
    </location>
</feature>
<dbReference type="Gene3D" id="3.50.4.10">
    <property type="entry name" value="Hepatocyte Growth Factor"/>
    <property type="match status" value="2"/>
</dbReference>
<dbReference type="Pfam" id="PF00024">
    <property type="entry name" value="PAN_1"/>
    <property type="match status" value="1"/>
</dbReference>
<protein>
    <recommendedName>
        <fullName evidence="1">Apple domain-containing protein</fullName>
    </recommendedName>
</protein>
<accession>A0AAD9JSL7</accession>
<dbReference type="Proteomes" id="UP001208570">
    <property type="component" value="Unassembled WGS sequence"/>
</dbReference>
<proteinExistence type="predicted"/>
<gene>
    <name evidence="2" type="ORF">LSH36_167g04041</name>
</gene>
<dbReference type="EMBL" id="JAODUP010000167">
    <property type="protein sequence ID" value="KAK2158568.1"/>
    <property type="molecule type" value="Genomic_DNA"/>
</dbReference>
<sequence length="152" mass="17292">MSHVSGGSLMPRYSDVTSCQDACKRNINCRTIDFNFDDNTCWFHYDDTVCNPVIAKNNCVHYKYVSCDRNKHVIGGTLQRNIIDVTSCINACVETCLGVDFNSADSTCWFHKVTTACRHLEGKRNCTHYSRVDCQSECSYDVSKKQNRVKPL</sequence>
<evidence type="ECO:0000259" key="1">
    <source>
        <dbReference type="Pfam" id="PF00024"/>
    </source>
</evidence>
<dbReference type="AlphaFoldDB" id="A0AAD9JSL7"/>
<keyword evidence="3" id="KW-1185">Reference proteome</keyword>
<dbReference type="InterPro" id="IPR003609">
    <property type="entry name" value="Pan_app"/>
</dbReference>
<comment type="caution">
    <text evidence="2">The sequence shown here is derived from an EMBL/GenBank/DDBJ whole genome shotgun (WGS) entry which is preliminary data.</text>
</comment>
<evidence type="ECO:0000313" key="3">
    <source>
        <dbReference type="Proteomes" id="UP001208570"/>
    </source>
</evidence>
<organism evidence="2 3">
    <name type="scientific">Paralvinella palmiformis</name>
    <dbReference type="NCBI Taxonomy" id="53620"/>
    <lineage>
        <taxon>Eukaryota</taxon>
        <taxon>Metazoa</taxon>
        <taxon>Spiralia</taxon>
        <taxon>Lophotrochozoa</taxon>
        <taxon>Annelida</taxon>
        <taxon>Polychaeta</taxon>
        <taxon>Sedentaria</taxon>
        <taxon>Canalipalpata</taxon>
        <taxon>Terebellida</taxon>
        <taxon>Terebelliformia</taxon>
        <taxon>Alvinellidae</taxon>
        <taxon>Paralvinella</taxon>
    </lineage>
</organism>
<evidence type="ECO:0000313" key="2">
    <source>
        <dbReference type="EMBL" id="KAK2158568.1"/>
    </source>
</evidence>
<reference evidence="2" key="1">
    <citation type="journal article" date="2023" name="Mol. Biol. Evol.">
        <title>Third-Generation Sequencing Reveals the Adaptive Role of the Epigenome in Three Deep-Sea Polychaetes.</title>
        <authorList>
            <person name="Perez M."/>
            <person name="Aroh O."/>
            <person name="Sun Y."/>
            <person name="Lan Y."/>
            <person name="Juniper S.K."/>
            <person name="Young C.R."/>
            <person name="Angers B."/>
            <person name="Qian P.Y."/>
        </authorList>
    </citation>
    <scope>NUCLEOTIDE SEQUENCE</scope>
    <source>
        <strain evidence="2">P08H-3</strain>
    </source>
</reference>